<dbReference type="Pfam" id="PF00528">
    <property type="entry name" value="BPD_transp_1"/>
    <property type="match status" value="1"/>
</dbReference>
<feature type="transmembrane region" description="Helical" evidence="7">
    <location>
        <begin position="35"/>
        <end position="57"/>
    </location>
</feature>
<keyword evidence="5 7" id="KW-1133">Transmembrane helix</keyword>
<comment type="caution">
    <text evidence="9">The sequence shown here is derived from an EMBL/GenBank/DDBJ whole genome shotgun (WGS) entry which is preliminary data.</text>
</comment>
<dbReference type="EMBL" id="CAJPUY010000024">
    <property type="protein sequence ID" value="CAG2155219.1"/>
    <property type="molecule type" value="Genomic_DNA"/>
</dbReference>
<dbReference type="PROSITE" id="PS50928">
    <property type="entry name" value="ABC_TM1"/>
    <property type="match status" value="1"/>
</dbReference>
<dbReference type="PANTHER" id="PTHR30151">
    <property type="entry name" value="ALKANE SULFONATE ABC TRANSPORTER-RELATED, MEMBRANE SUBUNIT"/>
    <property type="match status" value="1"/>
</dbReference>
<protein>
    <submittedName>
        <fullName evidence="9">Riboflavin transport system permease protein RibX</fullName>
    </submittedName>
</protein>
<evidence type="ECO:0000256" key="6">
    <source>
        <dbReference type="ARBA" id="ARBA00023136"/>
    </source>
</evidence>
<proteinExistence type="inferred from homology"/>
<dbReference type="PANTHER" id="PTHR30151:SF20">
    <property type="entry name" value="ABC TRANSPORTER PERMEASE PROTEIN HI_0355-RELATED"/>
    <property type="match status" value="1"/>
</dbReference>
<sequence>MSATEMKLDLPATGADPEADAYRAGRRRRIWRARVLPALGIAALVFTWWAVVTGFHIKPFIAPSPGLVLQTLFDKHDILLQNLIPTATEAVGGFLLGNLLAIVLATVFVHNKTLQDIFYPVAVMINSIPVVAKAPILVLIMGNGIAPKITIAAIVCFFPTLVNMVRGLEAVNPQSLELMQVLSASKREIFFKLRLFNSLPYLFSALRIAASMSVIGAVVGEWIGATEGIGAMIIQATYAFDSALLYAAIIMSAALSGTFFLVIAALERRLINWQPASAH</sequence>
<evidence type="ECO:0000256" key="1">
    <source>
        <dbReference type="ARBA" id="ARBA00004651"/>
    </source>
</evidence>
<evidence type="ECO:0000313" key="10">
    <source>
        <dbReference type="Proteomes" id="UP000672934"/>
    </source>
</evidence>
<keyword evidence="4 7" id="KW-0812">Transmembrane</keyword>
<feature type="transmembrane region" description="Helical" evidence="7">
    <location>
        <begin position="145"/>
        <end position="165"/>
    </location>
</feature>
<organism evidence="9 10">
    <name type="scientific">Cupriavidus yeoncheonensis</name>
    <dbReference type="NCBI Taxonomy" id="1462994"/>
    <lineage>
        <taxon>Bacteria</taxon>
        <taxon>Pseudomonadati</taxon>
        <taxon>Pseudomonadota</taxon>
        <taxon>Betaproteobacteria</taxon>
        <taxon>Burkholderiales</taxon>
        <taxon>Burkholderiaceae</taxon>
        <taxon>Cupriavidus</taxon>
    </lineage>
</organism>
<evidence type="ECO:0000256" key="5">
    <source>
        <dbReference type="ARBA" id="ARBA00022989"/>
    </source>
</evidence>
<dbReference type="GO" id="GO:0005886">
    <property type="term" value="C:plasma membrane"/>
    <property type="evidence" value="ECO:0007669"/>
    <property type="project" value="UniProtKB-SubCell"/>
</dbReference>
<comment type="subcellular location">
    <subcellularLocation>
        <location evidence="1 7">Cell membrane</location>
        <topology evidence="1 7">Multi-pass membrane protein</topology>
    </subcellularLocation>
</comment>
<feature type="domain" description="ABC transmembrane type-1" evidence="8">
    <location>
        <begin position="79"/>
        <end position="267"/>
    </location>
</feature>
<keyword evidence="6 7" id="KW-0472">Membrane</keyword>
<evidence type="ECO:0000259" key="8">
    <source>
        <dbReference type="PROSITE" id="PS50928"/>
    </source>
</evidence>
<comment type="similarity">
    <text evidence="7">Belongs to the binding-protein-dependent transport system permease family.</text>
</comment>
<dbReference type="InterPro" id="IPR000515">
    <property type="entry name" value="MetI-like"/>
</dbReference>
<dbReference type="InterPro" id="IPR035906">
    <property type="entry name" value="MetI-like_sf"/>
</dbReference>
<dbReference type="RefSeq" id="WP_211950177.1">
    <property type="nucleotide sequence ID" value="NZ_CAJPUY010000024.1"/>
</dbReference>
<evidence type="ECO:0000256" key="2">
    <source>
        <dbReference type="ARBA" id="ARBA00022448"/>
    </source>
</evidence>
<dbReference type="AlphaFoldDB" id="A0A916IXU8"/>
<dbReference type="CDD" id="cd06261">
    <property type="entry name" value="TM_PBP2"/>
    <property type="match status" value="1"/>
</dbReference>
<gene>
    <name evidence="9" type="primary">ribX_2</name>
    <name evidence="9" type="ORF">LMG31506_05334</name>
</gene>
<evidence type="ECO:0000256" key="7">
    <source>
        <dbReference type="RuleBase" id="RU363032"/>
    </source>
</evidence>
<keyword evidence="3" id="KW-1003">Cell membrane</keyword>
<evidence type="ECO:0000256" key="3">
    <source>
        <dbReference type="ARBA" id="ARBA00022475"/>
    </source>
</evidence>
<feature type="transmembrane region" description="Helical" evidence="7">
    <location>
        <begin position="201"/>
        <end position="223"/>
    </location>
</feature>
<dbReference type="SUPFAM" id="SSF161098">
    <property type="entry name" value="MetI-like"/>
    <property type="match status" value="1"/>
</dbReference>
<name>A0A916IXU8_9BURK</name>
<evidence type="ECO:0000313" key="9">
    <source>
        <dbReference type="EMBL" id="CAG2155219.1"/>
    </source>
</evidence>
<evidence type="ECO:0000256" key="4">
    <source>
        <dbReference type="ARBA" id="ARBA00022692"/>
    </source>
</evidence>
<dbReference type="GO" id="GO:0055085">
    <property type="term" value="P:transmembrane transport"/>
    <property type="evidence" value="ECO:0007669"/>
    <property type="project" value="InterPro"/>
</dbReference>
<keyword evidence="10" id="KW-1185">Reference proteome</keyword>
<dbReference type="Proteomes" id="UP000672934">
    <property type="component" value="Unassembled WGS sequence"/>
</dbReference>
<feature type="transmembrane region" description="Helical" evidence="7">
    <location>
        <begin position="117"/>
        <end position="139"/>
    </location>
</feature>
<reference evidence="9" key="1">
    <citation type="submission" date="2021-03" db="EMBL/GenBank/DDBJ databases">
        <authorList>
            <person name="Peeters C."/>
        </authorList>
    </citation>
    <scope>NUCLEOTIDE SEQUENCE</scope>
    <source>
        <strain evidence="9">LMG 31506</strain>
    </source>
</reference>
<accession>A0A916IXU8</accession>
<feature type="transmembrane region" description="Helical" evidence="7">
    <location>
        <begin position="90"/>
        <end position="110"/>
    </location>
</feature>
<feature type="transmembrane region" description="Helical" evidence="7">
    <location>
        <begin position="243"/>
        <end position="266"/>
    </location>
</feature>
<dbReference type="Gene3D" id="1.10.3720.10">
    <property type="entry name" value="MetI-like"/>
    <property type="match status" value="1"/>
</dbReference>
<keyword evidence="2 7" id="KW-0813">Transport</keyword>